<dbReference type="GO" id="GO:0022857">
    <property type="term" value="F:transmembrane transporter activity"/>
    <property type="evidence" value="ECO:0007669"/>
    <property type="project" value="InterPro"/>
</dbReference>
<feature type="transmembrane region" description="Helical" evidence="7">
    <location>
        <begin position="21"/>
        <end position="45"/>
    </location>
</feature>
<comment type="subcellular location">
    <subcellularLocation>
        <location evidence="1">Cell membrane</location>
        <topology evidence="1">Multi-pass membrane protein</topology>
    </subcellularLocation>
</comment>
<sequence length="224" mass="24845">MNLKSAFGGISQALGKRNYRYYWIGTFVSILGFWVHKLALGWLTWELTSSPFWLGIVGFSALFPSFILAPFAGAIADKFGMRLVANYAIILSGVSAFLLGALVYLDATSIEIVCVLTLVQGMALAFDLPARQGLVYYLVERENLSSAIALNTTTFHIGAFIGPALFGLVVRFMGMEWAFLINAVTFIFFFFCLNTLELPEHPSDRRSNLRITEGIVEGIRYAIN</sequence>
<feature type="transmembrane region" description="Helical" evidence="7">
    <location>
        <begin position="177"/>
        <end position="196"/>
    </location>
</feature>
<evidence type="ECO:0000256" key="6">
    <source>
        <dbReference type="ARBA" id="ARBA00023136"/>
    </source>
</evidence>
<evidence type="ECO:0000256" key="4">
    <source>
        <dbReference type="ARBA" id="ARBA00022692"/>
    </source>
</evidence>
<keyword evidence="3" id="KW-1003">Cell membrane</keyword>
<dbReference type="Gene3D" id="1.20.1250.20">
    <property type="entry name" value="MFS general substrate transporter like domains"/>
    <property type="match status" value="1"/>
</dbReference>
<keyword evidence="4 7" id="KW-0812">Transmembrane</keyword>
<dbReference type="PROSITE" id="PS50850">
    <property type="entry name" value="MFS"/>
    <property type="match status" value="1"/>
</dbReference>
<keyword evidence="2" id="KW-0813">Transport</keyword>
<dbReference type="EMBL" id="UINC01109324">
    <property type="protein sequence ID" value="SVC76069.1"/>
    <property type="molecule type" value="Genomic_DNA"/>
</dbReference>
<evidence type="ECO:0000256" key="7">
    <source>
        <dbReference type="SAM" id="Phobius"/>
    </source>
</evidence>
<dbReference type="GO" id="GO:0005886">
    <property type="term" value="C:plasma membrane"/>
    <property type="evidence" value="ECO:0007669"/>
    <property type="project" value="UniProtKB-SubCell"/>
</dbReference>
<feature type="non-terminal residue" evidence="9">
    <location>
        <position position="224"/>
    </location>
</feature>
<evidence type="ECO:0000256" key="3">
    <source>
        <dbReference type="ARBA" id="ARBA00022475"/>
    </source>
</evidence>
<feature type="domain" description="Major facilitator superfamily (MFS) profile" evidence="8">
    <location>
        <begin position="18"/>
        <end position="224"/>
    </location>
</feature>
<dbReference type="CDD" id="cd06173">
    <property type="entry name" value="MFS_MefA_like"/>
    <property type="match status" value="1"/>
</dbReference>
<feature type="transmembrane region" description="Helical" evidence="7">
    <location>
        <begin position="51"/>
        <end position="72"/>
    </location>
</feature>
<accession>A0A382PRT6</accession>
<feature type="transmembrane region" description="Helical" evidence="7">
    <location>
        <begin position="148"/>
        <end position="171"/>
    </location>
</feature>
<evidence type="ECO:0000259" key="8">
    <source>
        <dbReference type="PROSITE" id="PS50850"/>
    </source>
</evidence>
<dbReference type="PANTHER" id="PTHR23513:SF11">
    <property type="entry name" value="STAPHYLOFERRIN A TRANSPORTER"/>
    <property type="match status" value="1"/>
</dbReference>
<dbReference type="SUPFAM" id="SSF103473">
    <property type="entry name" value="MFS general substrate transporter"/>
    <property type="match status" value="1"/>
</dbReference>
<dbReference type="InterPro" id="IPR036259">
    <property type="entry name" value="MFS_trans_sf"/>
</dbReference>
<gene>
    <name evidence="9" type="ORF">METZ01_LOCUS328923</name>
</gene>
<feature type="transmembrane region" description="Helical" evidence="7">
    <location>
        <begin position="84"/>
        <end position="104"/>
    </location>
</feature>
<reference evidence="9" key="1">
    <citation type="submission" date="2018-05" db="EMBL/GenBank/DDBJ databases">
        <authorList>
            <person name="Lanie J.A."/>
            <person name="Ng W.-L."/>
            <person name="Kazmierczak K.M."/>
            <person name="Andrzejewski T.M."/>
            <person name="Davidsen T.M."/>
            <person name="Wayne K.J."/>
            <person name="Tettelin H."/>
            <person name="Glass J.I."/>
            <person name="Rusch D."/>
            <person name="Podicherti R."/>
            <person name="Tsui H.-C.T."/>
            <person name="Winkler M.E."/>
        </authorList>
    </citation>
    <scope>NUCLEOTIDE SEQUENCE</scope>
</reference>
<dbReference type="InterPro" id="IPR020846">
    <property type="entry name" value="MFS_dom"/>
</dbReference>
<evidence type="ECO:0000256" key="2">
    <source>
        <dbReference type="ARBA" id="ARBA00022448"/>
    </source>
</evidence>
<evidence type="ECO:0000256" key="5">
    <source>
        <dbReference type="ARBA" id="ARBA00022989"/>
    </source>
</evidence>
<evidence type="ECO:0000313" key="9">
    <source>
        <dbReference type="EMBL" id="SVC76069.1"/>
    </source>
</evidence>
<protein>
    <recommendedName>
        <fullName evidence="8">Major facilitator superfamily (MFS) profile domain-containing protein</fullName>
    </recommendedName>
</protein>
<evidence type="ECO:0000256" key="1">
    <source>
        <dbReference type="ARBA" id="ARBA00004651"/>
    </source>
</evidence>
<keyword evidence="5 7" id="KW-1133">Transmembrane helix</keyword>
<dbReference type="InterPro" id="IPR010290">
    <property type="entry name" value="TM_effector"/>
</dbReference>
<proteinExistence type="predicted"/>
<keyword evidence="6 7" id="KW-0472">Membrane</keyword>
<organism evidence="9">
    <name type="scientific">marine metagenome</name>
    <dbReference type="NCBI Taxonomy" id="408172"/>
    <lineage>
        <taxon>unclassified sequences</taxon>
        <taxon>metagenomes</taxon>
        <taxon>ecological metagenomes</taxon>
    </lineage>
</organism>
<dbReference type="Pfam" id="PF05977">
    <property type="entry name" value="MFS_3"/>
    <property type="match status" value="1"/>
</dbReference>
<name>A0A382PRT6_9ZZZZ</name>
<dbReference type="PANTHER" id="PTHR23513">
    <property type="entry name" value="INTEGRAL MEMBRANE EFFLUX PROTEIN-RELATED"/>
    <property type="match status" value="1"/>
</dbReference>
<dbReference type="AlphaFoldDB" id="A0A382PRT6"/>